<dbReference type="Pfam" id="PF07372">
    <property type="entry name" value="DUF1491"/>
    <property type="match status" value="1"/>
</dbReference>
<protein>
    <submittedName>
        <fullName evidence="1">DUF1491 family protein</fullName>
    </submittedName>
</protein>
<evidence type="ECO:0000313" key="2">
    <source>
        <dbReference type="Proteomes" id="UP000678276"/>
    </source>
</evidence>
<dbReference type="InterPro" id="IPR009964">
    <property type="entry name" value="DUF1491"/>
</dbReference>
<comment type="caution">
    <text evidence="1">The sequence shown here is derived from an EMBL/GenBank/DDBJ whole genome shotgun (WGS) entry which is preliminary data.</text>
</comment>
<accession>A0ABS4BGI5</accession>
<proteinExistence type="predicted"/>
<keyword evidence="2" id="KW-1185">Reference proteome</keyword>
<reference evidence="1 2" key="1">
    <citation type="submission" date="2021-04" db="EMBL/GenBank/DDBJ databases">
        <title>Whole genome sequence of Jiella sp. KSK16Y-1.</title>
        <authorList>
            <person name="Tuo L."/>
        </authorList>
    </citation>
    <scope>NUCLEOTIDE SEQUENCE [LARGE SCALE GENOMIC DNA]</scope>
    <source>
        <strain evidence="1 2">KSK16Y-1</strain>
    </source>
</reference>
<dbReference type="EMBL" id="JAGJCF010000004">
    <property type="protein sequence ID" value="MBP0615652.1"/>
    <property type="molecule type" value="Genomic_DNA"/>
</dbReference>
<evidence type="ECO:0000313" key="1">
    <source>
        <dbReference type="EMBL" id="MBP0615652.1"/>
    </source>
</evidence>
<dbReference type="RefSeq" id="WP_209594059.1">
    <property type="nucleotide sequence ID" value="NZ_JAGJCF010000004.1"/>
</dbReference>
<name>A0ABS4BGI5_9HYPH</name>
<gene>
    <name evidence="1" type="ORF">J6595_08675</name>
</gene>
<dbReference type="Gene3D" id="3.40.1530.20">
    <property type="entry name" value="Protein of unknown function (DUF1491)"/>
    <property type="match status" value="1"/>
</dbReference>
<dbReference type="Proteomes" id="UP000678276">
    <property type="component" value="Unassembled WGS sequence"/>
</dbReference>
<organism evidence="1 2">
    <name type="scientific">Jiella mangrovi</name>
    <dbReference type="NCBI Taxonomy" id="2821407"/>
    <lineage>
        <taxon>Bacteria</taxon>
        <taxon>Pseudomonadati</taxon>
        <taxon>Pseudomonadota</taxon>
        <taxon>Alphaproteobacteria</taxon>
        <taxon>Hyphomicrobiales</taxon>
        <taxon>Aurantimonadaceae</taxon>
        <taxon>Jiella</taxon>
    </lineage>
</organism>
<sequence length="110" mass="12551">MRITSELFVAQLTRRLFQDGEFATVIRRGAEAAGAIFIVARSREGGLRLFGPAVQSLFEEDGLRRFMEEPANDDAALEARFLREARFDPDFWVIEIETAEPERFLEIVEG</sequence>